<protein>
    <recommendedName>
        <fullName evidence="1">DUF397 domain-containing protein</fullName>
    </recommendedName>
</protein>
<dbReference type="RefSeq" id="WP_093259323.1">
    <property type="nucleotide sequence ID" value="NZ_FNKK01000002.1"/>
</dbReference>
<proteinExistence type="predicted"/>
<dbReference type="OrthoDB" id="3482302at2"/>
<sequence>MRSSETESLADLAWRVSSRCAGGNCVQIATSGGKVFIRDSKDPNGPILDFPLDSWRNFVVDAKRGIYDITA</sequence>
<organism evidence="2 3">
    <name type="scientific">Thermostaphylospora chromogena</name>
    <dbReference type="NCBI Taxonomy" id="35622"/>
    <lineage>
        <taxon>Bacteria</taxon>
        <taxon>Bacillati</taxon>
        <taxon>Actinomycetota</taxon>
        <taxon>Actinomycetes</taxon>
        <taxon>Streptosporangiales</taxon>
        <taxon>Thermomonosporaceae</taxon>
        <taxon>Thermostaphylospora</taxon>
    </lineage>
</organism>
<dbReference type="EMBL" id="FNKK01000002">
    <property type="protein sequence ID" value="SDQ93259.1"/>
    <property type="molecule type" value="Genomic_DNA"/>
</dbReference>
<gene>
    <name evidence="2" type="ORF">SAMN04489764_2671</name>
</gene>
<dbReference type="Proteomes" id="UP000217103">
    <property type="component" value="Unassembled WGS sequence"/>
</dbReference>
<name>A0A1H1EXI2_9ACTN</name>
<keyword evidence="3" id="KW-1185">Reference proteome</keyword>
<dbReference type="STRING" id="35622.SAMN04489764_2671"/>
<feature type="domain" description="DUF397" evidence="1">
    <location>
        <begin position="12"/>
        <end position="63"/>
    </location>
</feature>
<evidence type="ECO:0000313" key="3">
    <source>
        <dbReference type="Proteomes" id="UP000217103"/>
    </source>
</evidence>
<dbReference type="AlphaFoldDB" id="A0A1H1EXI2"/>
<evidence type="ECO:0000313" key="2">
    <source>
        <dbReference type="EMBL" id="SDQ93259.1"/>
    </source>
</evidence>
<dbReference type="Pfam" id="PF04149">
    <property type="entry name" value="DUF397"/>
    <property type="match status" value="1"/>
</dbReference>
<dbReference type="InterPro" id="IPR007278">
    <property type="entry name" value="DUF397"/>
</dbReference>
<evidence type="ECO:0000259" key="1">
    <source>
        <dbReference type="Pfam" id="PF04149"/>
    </source>
</evidence>
<reference evidence="2 3" key="1">
    <citation type="submission" date="2016-10" db="EMBL/GenBank/DDBJ databases">
        <authorList>
            <person name="de Groot N.N."/>
        </authorList>
    </citation>
    <scope>NUCLEOTIDE SEQUENCE [LARGE SCALE GENOMIC DNA]</scope>
    <source>
        <strain evidence="2 3">DSM 43794</strain>
    </source>
</reference>
<accession>A0A1H1EXI2</accession>